<organism evidence="2 3">
    <name type="scientific">Paraburkholderia acidisoli</name>
    <dbReference type="NCBI Taxonomy" id="2571748"/>
    <lineage>
        <taxon>Bacteria</taxon>
        <taxon>Pseudomonadati</taxon>
        <taxon>Pseudomonadota</taxon>
        <taxon>Betaproteobacteria</taxon>
        <taxon>Burkholderiales</taxon>
        <taxon>Burkholderiaceae</taxon>
        <taxon>Paraburkholderia</taxon>
    </lineage>
</organism>
<dbReference type="Proteomes" id="UP000433577">
    <property type="component" value="Chromosome 2"/>
</dbReference>
<protein>
    <submittedName>
        <fullName evidence="2">Uncharacterized protein</fullName>
    </submittedName>
</protein>
<sequence>MTDSSPALDHDPDHDASAASSGDEVIQEPRLWHKDGWTARVIKNEDDDGWAVEMIKDGEPEPALVGPWTMGRDKKNPKPLDTNAFNTLVKTASEVLRRHEQQLHALLHKRLSLETAEGDVEVTLDIVPDEYEPFALLSALDAYGEQIAQVRVAPNFKLTKARAQSWAEGGFGRIE</sequence>
<dbReference type="RefSeq" id="WP_158953789.1">
    <property type="nucleotide sequence ID" value="NZ_CP046914.1"/>
</dbReference>
<dbReference type="KEGG" id="pacs:FAZ98_22030"/>
<name>A0A7Z2JIJ6_9BURK</name>
<feature type="region of interest" description="Disordered" evidence="1">
    <location>
        <begin position="61"/>
        <end position="81"/>
    </location>
</feature>
<accession>A0A7Z2JIJ6</accession>
<evidence type="ECO:0000256" key="1">
    <source>
        <dbReference type="SAM" id="MobiDB-lite"/>
    </source>
</evidence>
<feature type="region of interest" description="Disordered" evidence="1">
    <location>
        <begin position="1"/>
        <end position="31"/>
    </location>
</feature>
<gene>
    <name evidence="2" type="ORF">FAZ98_22030</name>
</gene>
<proteinExistence type="predicted"/>
<dbReference type="EMBL" id="CP046914">
    <property type="protein sequence ID" value="QGZ64400.1"/>
    <property type="molecule type" value="Genomic_DNA"/>
</dbReference>
<keyword evidence="3" id="KW-1185">Reference proteome</keyword>
<evidence type="ECO:0000313" key="2">
    <source>
        <dbReference type="EMBL" id="QGZ64400.1"/>
    </source>
</evidence>
<evidence type="ECO:0000313" key="3">
    <source>
        <dbReference type="Proteomes" id="UP000433577"/>
    </source>
</evidence>
<dbReference type="AlphaFoldDB" id="A0A7Z2JIJ6"/>
<reference evidence="2 3" key="1">
    <citation type="submission" date="2019-12" db="EMBL/GenBank/DDBJ databases">
        <title>Paraburkholderia acidiphila 7Q-K02 sp. nov and Paraburkholderia acidisoli DHF22 sp. nov., two strains isolated from forest soil.</title>
        <authorList>
            <person name="Gao Z."/>
            <person name="Qiu L."/>
        </authorList>
    </citation>
    <scope>NUCLEOTIDE SEQUENCE [LARGE SCALE GENOMIC DNA]</scope>
    <source>
        <strain evidence="2 3">DHF22</strain>
    </source>
</reference>
<dbReference type="OrthoDB" id="8896410at2"/>